<protein>
    <submittedName>
        <fullName evidence="1">Uncharacterized protein</fullName>
    </submittedName>
</protein>
<dbReference type="Proteomes" id="UP000593562">
    <property type="component" value="Unassembled WGS sequence"/>
</dbReference>
<dbReference type="EMBL" id="JAAARO010000007">
    <property type="protein sequence ID" value="KAF5744617.1"/>
    <property type="molecule type" value="Genomic_DNA"/>
</dbReference>
<organism evidence="1 2">
    <name type="scientific">Tripterygium wilfordii</name>
    <name type="common">Thunder God vine</name>
    <dbReference type="NCBI Taxonomy" id="458696"/>
    <lineage>
        <taxon>Eukaryota</taxon>
        <taxon>Viridiplantae</taxon>
        <taxon>Streptophyta</taxon>
        <taxon>Embryophyta</taxon>
        <taxon>Tracheophyta</taxon>
        <taxon>Spermatophyta</taxon>
        <taxon>Magnoliopsida</taxon>
        <taxon>eudicotyledons</taxon>
        <taxon>Gunneridae</taxon>
        <taxon>Pentapetalae</taxon>
        <taxon>rosids</taxon>
        <taxon>fabids</taxon>
        <taxon>Celastrales</taxon>
        <taxon>Celastraceae</taxon>
        <taxon>Tripterygium</taxon>
    </lineage>
</organism>
<gene>
    <name evidence="1" type="ORF">HS088_TW07G00192</name>
</gene>
<dbReference type="InParanoid" id="A0A7J7DE29"/>
<proteinExistence type="predicted"/>
<accession>A0A7J7DE29</accession>
<reference evidence="1 2" key="1">
    <citation type="journal article" date="2020" name="Nat. Commun.">
        <title>Genome of Tripterygium wilfordii and identification of cytochrome P450 involved in triptolide biosynthesis.</title>
        <authorList>
            <person name="Tu L."/>
            <person name="Su P."/>
            <person name="Zhang Z."/>
            <person name="Gao L."/>
            <person name="Wang J."/>
            <person name="Hu T."/>
            <person name="Zhou J."/>
            <person name="Zhang Y."/>
            <person name="Zhao Y."/>
            <person name="Liu Y."/>
            <person name="Song Y."/>
            <person name="Tong Y."/>
            <person name="Lu Y."/>
            <person name="Yang J."/>
            <person name="Xu C."/>
            <person name="Jia M."/>
            <person name="Peters R.J."/>
            <person name="Huang L."/>
            <person name="Gao W."/>
        </authorList>
    </citation>
    <scope>NUCLEOTIDE SEQUENCE [LARGE SCALE GENOMIC DNA]</scope>
    <source>
        <strain evidence="2">cv. XIE 37</strain>
        <tissue evidence="1">Leaf</tissue>
    </source>
</reference>
<name>A0A7J7DE29_TRIWF</name>
<evidence type="ECO:0000313" key="1">
    <source>
        <dbReference type="EMBL" id="KAF5744617.1"/>
    </source>
</evidence>
<sequence length="144" mass="16352">MPALILPPQRGKKGNINYSKEIEKERTSSSIQAILSPFFYDEEPWAYGACNPLYFDCPTLPKYLISNKSQVLMWRVELGTLAGRIHPQPTQLPLGGCTSPSILNEYRKQVQKRLKKEERNPKILPLSLQTEIATNICSSKNLSF</sequence>
<dbReference type="AlphaFoldDB" id="A0A7J7DE29"/>
<keyword evidence="2" id="KW-1185">Reference proteome</keyword>
<comment type="caution">
    <text evidence="1">The sequence shown here is derived from an EMBL/GenBank/DDBJ whole genome shotgun (WGS) entry which is preliminary data.</text>
</comment>
<evidence type="ECO:0000313" key="2">
    <source>
        <dbReference type="Proteomes" id="UP000593562"/>
    </source>
</evidence>